<keyword evidence="4" id="KW-0678">Repressor</keyword>
<dbReference type="InterPro" id="IPR023696">
    <property type="entry name" value="Ureohydrolase_dom_sf"/>
</dbReference>
<gene>
    <name evidence="15" type="ORF">DBRI00130_LOCUS15986</name>
</gene>
<feature type="domain" description="SANT" evidence="13">
    <location>
        <begin position="204"/>
        <end position="240"/>
    </location>
</feature>
<dbReference type="NCBIfam" id="TIGR01557">
    <property type="entry name" value="myb_SHAQKYF"/>
    <property type="match status" value="1"/>
</dbReference>
<dbReference type="GO" id="GO:0003677">
    <property type="term" value="F:DNA binding"/>
    <property type="evidence" value="ECO:0007669"/>
    <property type="project" value="InterPro"/>
</dbReference>
<dbReference type="Pfam" id="PF00249">
    <property type="entry name" value="Myb_DNA-binding"/>
    <property type="match status" value="1"/>
</dbReference>
<feature type="compositionally biased region" description="Basic and acidic residues" evidence="11">
    <location>
        <begin position="977"/>
        <end position="996"/>
    </location>
</feature>
<dbReference type="Pfam" id="PF00850">
    <property type="entry name" value="Hist_deacetyl"/>
    <property type="match status" value="2"/>
</dbReference>
<feature type="compositionally biased region" description="Basic and acidic residues" evidence="11">
    <location>
        <begin position="584"/>
        <end position="593"/>
    </location>
</feature>
<dbReference type="InterPro" id="IPR002110">
    <property type="entry name" value="Ankyrin_rpt"/>
</dbReference>
<dbReference type="Gene3D" id="3.40.800.20">
    <property type="entry name" value="Histone deacetylase domain"/>
    <property type="match status" value="2"/>
</dbReference>
<feature type="repeat" description="ANK" evidence="10">
    <location>
        <begin position="740"/>
        <end position="772"/>
    </location>
</feature>
<name>A0A7S4RBR2_9STRA</name>
<evidence type="ECO:0000256" key="6">
    <source>
        <dbReference type="ARBA" id="ARBA00022853"/>
    </source>
</evidence>
<feature type="region of interest" description="Disordered" evidence="11">
    <location>
        <begin position="510"/>
        <end position="532"/>
    </location>
</feature>
<dbReference type="PROSITE" id="PS50090">
    <property type="entry name" value="MYB_LIKE"/>
    <property type="match status" value="1"/>
</dbReference>
<evidence type="ECO:0000259" key="12">
    <source>
        <dbReference type="PROSITE" id="PS50090"/>
    </source>
</evidence>
<dbReference type="PANTHER" id="PTHR10625">
    <property type="entry name" value="HISTONE DEACETYLASE HDAC1-RELATED"/>
    <property type="match status" value="1"/>
</dbReference>
<feature type="domain" description="HTH myb-type" evidence="14">
    <location>
        <begin position="207"/>
        <end position="255"/>
    </location>
</feature>
<dbReference type="SUPFAM" id="SSF52768">
    <property type="entry name" value="Arginase/deacetylase"/>
    <property type="match status" value="2"/>
</dbReference>
<evidence type="ECO:0000256" key="3">
    <source>
        <dbReference type="ARBA" id="ARBA00012111"/>
    </source>
</evidence>
<dbReference type="SMART" id="SM00717">
    <property type="entry name" value="SANT"/>
    <property type="match status" value="1"/>
</dbReference>
<evidence type="ECO:0000256" key="1">
    <source>
        <dbReference type="ARBA" id="ARBA00004123"/>
    </source>
</evidence>
<dbReference type="Gene3D" id="1.25.40.20">
    <property type="entry name" value="Ankyrin repeat-containing domain"/>
    <property type="match status" value="1"/>
</dbReference>
<dbReference type="SUPFAM" id="SSF48403">
    <property type="entry name" value="Ankyrin repeat"/>
    <property type="match status" value="1"/>
</dbReference>
<accession>A0A7S4RBR2</accession>
<feature type="compositionally biased region" description="Basic and acidic residues" evidence="11">
    <location>
        <begin position="669"/>
        <end position="684"/>
    </location>
</feature>
<dbReference type="EC" id="3.5.1.98" evidence="3"/>
<organism evidence="15">
    <name type="scientific">Ditylum brightwellii</name>
    <dbReference type="NCBI Taxonomy" id="49249"/>
    <lineage>
        <taxon>Eukaryota</taxon>
        <taxon>Sar</taxon>
        <taxon>Stramenopiles</taxon>
        <taxon>Ochrophyta</taxon>
        <taxon>Bacillariophyta</taxon>
        <taxon>Mediophyceae</taxon>
        <taxon>Lithodesmiophycidae</taxon>
        <taxon>Lithodesmiales</taxon>
        <taxon>Lithodesmiaceae</taxon>
        <taxon>Ditylum</taxon>
    </lineage>
</organism>
<evidence type="ECO:0000256" key="11">
    <source>
        <dbReference type="SAM" id="MobiDB-lite"/>
    </source>
</evidence>
<dbReference type="GO" id="GO:0040029">
    <property type="term" value="P:epigenetic regulation of gene expression"/>
    <property type="evidence" value="ECO:0007669"/>
    <property type="project" value="TreeGrafter"/>
</dbReference>
<dbReference type="SUPFAM" id="SSF46689">
    <property type="entry name" value="Homeodomain-like"/>
    <property type="match status" value="1"/>
</dbReference>
<dbReference type="Pfam" id="PF12796">
    <property type="entry name" value="Ank_2"/>
    <property type="match status" value="1"/>
</dbReference>
<comment type="similarity">
    <text evidence="2">Belongs to the histone deacetylase family. HD type 2 subfamily.</text>
</comment>
<evidence type="ECO:0000256" key="8">
    <source>
        <dbReference type="ARBA" id="ARBA00023163"/>
    </source>
</evidence>
<dbReference type="InterPro" id="IPR017930">
    <property type="entry name" value="Myb_dom"/>
</dbReference>
<keyword evidence="6" id="KW-0156">Chromatin regulator</keyword>
<reference evidence="15" key="1">
    <citation type="submission" date="2021-01" db="EMBL/GenBank/DDBJ databases">
        <authorList>
            <person name="Corre E."/>
            <person name="Pelletier E."/>
            <person name="Niang G."/>
            <person name="Scheremetjew M."/>
            <person name="Finn R."/>
            <person name="Kale V."/>
            <person name="Holt S."/>
            <person name="Cochrane G."/>
            <person name="Meng A."/>
            <person name="Brown T."/>
            <person name="Cohen L."/>
        </authorList>
    </citation>
    <scope>NUCLEOTIDE SEQUENCE</scope>
    <source>
        <strain evidence="15">GSO104</strain>
    </source>
</reference>
<feature type="compositionally biased region" description="Polar residues" evidence="11">
    <location>
        <begin position="512"/>
        <end position="527"/>
    </location>
</feature>
<dbReference type="PROSITE" id="PS51294">
    <property type="entry name" value="HTH_MYB"/>
    <property type="match status" value="1"/>
</dbReference>
<feature type="domain" description="Myb-like" evidence="12">
    <location>
        <begin position="207"/>
        <end position="251"/>
    </location>
</feature>
<comment type="subcellular location">
    <subcellularLocation>
        <location evidence="1">Nucleus</location>
    </subcellularLocation>
</comment>
<dbReference type="InterPro" id="IPR036770">
    <property type="entry name" value="Ankyrin_rpt-contain_sf"/>
</dbReference>
<feature type="compositionally biased region" description="Polar residues" evidence="11">
    <location>
        <begin position="1197"/>
        <end position="1207"/>
    </location>
</feature>
<feature type="region of interest" description="Disordered" evidence="11">
    <location>
        <begin position="665"/>
        <end position="684"/>
    </location>
</feature>
<feature type="compositionally biased region" description="Low complexity" evidence="11">
    <location>
        <begin position="1227"/>
        <end position="1249"/>
    </location>
</feature>
<feature type="compositionally biased region" description="Basic and acidic residues" evidence="11">
    <location>
        <begin position="854"/>
        <end position="866"/>
    </location>
</feature>
<evidence type="ECO:0000256" key="10">
    <source>
        <dbReference type="PROSITE-ProRule" id="PRU00023"/>
    </source>
</evidence>
<keyword evidence="8" id="KW-0804">Transcription</keyword>
<dbReference type="InterPro" id="IPR037138">
    <property type="entry name" value="His_deacetylse_dom_sf"/>
</dbReference>
<feature type="region of interest" description="Disordered" evidence="11">
    <location>
        <begin position="824"/>
        <end position="866"/>
    </location>
</feature>
<protein>
    <recommendedName>
        <fullName evidence="3">histone deacetylase</fullName>
        <ecNumber evidence="3">3.5.1.98</ecNumber>
    </recommendedName>
</protein>
<dbReference type="GO" id="GO:0005737">
    <property type="term" value="C:cytoplasm"/>
    <property type="evidence" value="ECO:0007669"/>
    <property type="project" value="TreeGrafter"/>
</dbReference>
<evidence type="ECO:0000256" key="9">
    <source>
        <dbReference type="ARBA" id="ARBA00023242"/>
    </source>
</evidence>
<feature type="compositionally biased region" description="Polar residues" evidence="11">
    <location>
        <begin position="293"/>
        <end position="307"/>
    </location>
</feature>
<feature type="repeat" description="ANK" evidence="10">
    <location>
        <begin position="773"/>
        <end position="807"/>
    </location>
</feature>
<keyword evidence="10" id="KW-0040">ANK repeat</keyword>
<dbReference type="InterPro" id="IPR017884">
    <property type="entry name" value="SANT_dom"/>
</dbReference>
<evidence type="ECO:0000256" key="2">
    <source>
        <dbReference type="ARBA" id="ARBA00007738"/>
    </source>
</evidence>
<evidence type="ECO:0000256" key="7">
    <source>
        <dbReference type="ARBA" id="ARBA00023015"/>
    </source>
</evidence>
<dbReference type="GO" id="GO:0141221">
    <property type="term" value="F:histone deacetylase activity, hydrolytic mechanism"/>
    <property type="evidence" value="ECO:0007669"/>
    <property type="project" value="UniProtKB-EC"/>
</dbReference>
<evidence type="ECO:0000256" key="4">
    <source>
        <dbReference type="ARBA" id="ARBA00022491"/>
    </source>
</evidence>
<dbReference type="InterPro" id="IPR009057">
    <property type="entry name" value="Homeodomain-like_sf"/>
</dbReference>
<dbReference type="CDD" id="cd00167">
    <property type="entry name" value="SANT"/>
    <property type="match status" value="1"/>
</dbReference>
<evidence type="ECO:0000256" key="5">
    <source>
        <dbReference type="ARBA" id="ARBA00022801"/>
    </source>
</evidence>
<feature type="region of interest" description="Disordered" evidence="11">
    <location>
        <begin position="584"/>
        <end position="633"/>
    </location>
</feature>
<feature type="region of interest" description="Disordered" evidence="11">
    <location>
        <begin position="1"/>
        <end position="23"/>
    </location>
</feature>
<dbReference type="PROSITE" id="PS51293">
    <property type="entry name" value="SANT"/>
    <property type="match status" value="1"/>
</dbReference>
<dbReference type="InterPro" id="IPR023801">
    <property type="entry name" value="His_deacetylse_dom"/>
</dbReference>
<feature type="region of interest" description="Disordered" evidence="11">
    <location>
        <begin position="1197"/>
        <end position="1304"/>
    </location>
</feature>
<feature type="compositionally biased region" description="Polar residues" evidence="11">
    <location>
        <begin position="1288"/>
        <end position="1300"/>
    </location>
</feature>
<sequence>MDESSSTVEAMQQPSPQTNIDGVLTSGNEIFIGKTTLQVGPMQKDPTEHCAVSPAPALVTVPSDLKGNDLTPTQPIYSNPIKIPEENCEVTPAASMQEDKVKEQIVKREIVPPQIPKPAITVGPSAPLTYNEATPITRRNVGLRVNVSNINANAITSKQQNGQCMDSASTASSDNLSHEAGMAGAVGMNKPGTPLGKVVETGQEHTGRWTREEHEAFLSALQLYGKEWKKVAAKVKTRTVVQTRTHAQKYFQKLQKAMVNSSGDKEEIADIEMGVVAEARKAGMQKKRERQQKSPSIKGSSAATSSHQRQQAVQAAAAAQAAAQLMAQMSTGGVSSVISSKVHSQHGQVAAAQHRTPHGFAAPVTMSATLHDYHNQPPRPLDPYPAVGSNPYIPTNTTTAGFTATVSSHSAAPMKIVAPSHEQIMKSGKYPEPSPAACGKRKLAEIAAAQMLAGVARSNGGAVGGASSSRPVPLKVGSLPGQITSPPPVPAPVVSDPSQRIDIVEVSGGFQPATSSNTVGSPSTRPQGTGGGGLSLQIVNPESLGVSFVVDGPAGEKRRKILNGQASPCTPWDGQLEALVSEAKNKESGEKARYRGGNGIESGDSDTAIDEDSKGEHNISDNNSVPPHPLCMNSSQYGRSKLHEAVCSKSIEGVKNALKMVNVQSEQTTAEKKPASEGGEHDSQISKKLVSQCDNGGFFPIHSAAALGMLRATSDDVDTAVEITRILLDAGADALCRDEKMNTPLHWAARAGNEKLIHILTSRSCPLDVQNKDGETALHWAMRAGTKSLKAVQKLLQDGARSHIFNHQFKRPLDVAAEGFGFDDAEPIGSSQSNLTPNKDAQDKSGGKSSQPDSNKDKRSDDEKLNEKRLSRVNFLRFSPQSRTLILHHPECLDHIPKSEHDWEVPDRVKSIMNRIQDGQKNDKDSNVFDQISPHEVTISTEFDRATLELLSRVHSADYLAFVNDLSKELERRRKKKLVEENKGNGEGGESSRSKGFDPSVVPFTPMVQQTMMRESTVKKGAHSDTSFSAGSLRAARRAAGAVQHAVDRVLVGRNRNAFCVVRPPGHHAGVNGLLAGGESCGFCIFNNIAAGAMHALSDERHRPRCERCAIVDIDVHHGNGTEEIVRKNHDPTRLLFFSVHLFDHDKRKSRVSGSGSSSSANTGFKFYPGTGEDDDVAHNVINVPLAPLWRDKDVLQSTSGATSSPPIDTFPLASHHNTRHRAKQKAAAAAVVNDSSSSPSSETLSEATSDAKEKDEKSAKESLPSDSESLPPDVSQTMISKSGGGQRSKSPVSSPSQPAHYQMGVGRQAYRRAIQHRLIPALRAFNPDLILISTGFDASRGDVGNARHYAGGRERMGLDLEPEDYAWTTRKIIEVADICCQGRVVSVLEGGYGRTTQRSTDVKVDTRMNNNNSLLDKTMFAECAMKHLYALTDPYDAEQRHSKLSPENYL</sequence>
<dbReference type="InterPro" id="IPR006447">
    <property type="entry name" value="Myb_dom_plants"/>
</dbReference>
<dbReference type="InterPro" id="IPR001005">
    <property type="entry name" value="SANT/Myb"/>
</dbReference>
<dbReference type="PROSITE" id="PS50088">
    <property type="entry name" value="ANK_REPEAT"/>
    <property type="match status" value="2"/>
</dbReference>
<proteinExistence type="inferred from homology"/>
<feature type="compositionally biased region" description="Low complexity" evidence="11">
    <location>
        <begin position="1262"/>
        <end position="1274"/>
    </location>
</feature>
<feature type="region of interest" description="Disordered" evidence="11">
    <location>
        <begin position="977"/>
        <end position="1001"/>
    </location>
</feature>
<feature type="compositionally biased region" description="Basic and acidic residues" evidence="11">
    <location>
        <begin position="1250"/>
        <end position="1261"/>
    </location>
</feature>
<dbReference type="PROSITE" id="PS50297">
    <property type="entry name" value="ANK_REP_REGION"/>
    <property type="match status" value="2"/>
</dbReference>
<dbReference type="PANTHER" id="PTHR10625:SF5">
    <property type="entry name" value="HISTONE DEACETYLASE"/>
    <property type="match status" value="1"/>
</dbReference>
<dbReference type="GO" id="GO:0000118">
    <property type="term" value="C:histone deacetylase complex"/>
    <property type="evidence" value="ECO:0007669"/>
    <property type="project" value="TreeGrafter"/>
</dbReference>
<feature type="region of interest" description="Disordered" evidence="11">
    <location>
        <begin position="280"/>
        <end position="311"/>
    </location>
</feature>
<keyword evidence="9" id="KW-0539">Nucleus</keyword>
<evidence type="ECO:0000259" key="13">
    <source>
        <dbReference type="PROSITE" id="PS51293"/>
    </source>
</evidence>
<keyword evidence="5" id="KW-0378">Hydrolase</keyword>
<dbReference type="SMART" id="SM00248">
    <property type="entry name" value="ANK"/>
    <property type="match status" value="4"/>
</dbReference>
<evidence type="ECO:0000259" key="14">
    <source>
        <dbReference type="PROSITE" id="PS51294"/>
    </source>
</evidence>
<dbReference type="EMBL" id="HBNS01020126">
    <property type="protein sequence ID" value="CAE4609282.1"/>
    <property type="molecule type" value="Transcribed_RNA"/>
</dbReference>
<keyword evidence="7" id="KW-0805">Transcription regulation</keyword>
<feature type="compositionally biased region" description="Polar residues" evidence="11">
    <location>
        <begin position="829"/>
        <end position="839"/>
    </location>
</feature>
<evidence type="ECO:0000313" key="15">
    <source>
        <dbReference type="EMBL" id="CAE4609282.1"/>
    </source>
</evidence>
<dbReference type="Gene3D" id="1.10.10.60">
    <property type="entry name" value="Homeodomain-like"/>
    <property type="match status" value="1"/>
</dbReference>